<keyword evidence="2" id="KW-0472">Membrane</keyword>
<evidence type="ECO:0000313" key="3">
    <source>
        <dbReference type="EMBL" id="WZE67678.1"/>
    </source>
</evidence>
<accession>A0AAU6RC38</accession>
<keyword evidence="2" id="KW-1133">Transmembrane helix</keyword>
<proteinExistence type="predicted"/>
<feature type="transmembrane region" description="Helical" evidence="2">
    <location>
        <begin position="39"/>
        <end position="63"/>
    </location>
</feature>
<name>A0AAU6RC38_9STAP</name>
<organism evidence="3">
    <name type="scientific">Macrococcus psychrotolerans</name>
    <dbReference type="NCBI Taxonomy" id="3039389"/>
    <lineage>
        <taxon>Bacteria</taxon>
        <taxon>Bacillati</taxon>
        <taxon>Bacillota</taxon>
        <taxon>Bacilli</taxon>
        <taxon>Bacillales</taxon>
        <taxon>Staphylococcaceae</taxon>
        <taxon>Macrococcus</taxon>
    </lineage>
</organism>
<keyword evidence="1" id="KW-0175">Coiled coil</keyword>
<feature type="transmembrane region" description="Helical" evidence="2">
    <location>
        <begin position="12"/>
        <end position="33"/>
    </location>
</feature>
<protein>
    <submittedName>
        <fullName evidence="3">Uncharacterized protein</fullName>
    </submittedName>
</protein>
<reference evidence="3" key="1">
    <citation type="submission" date="2023-04" db="EMBL/GenBank/DDBJ databases">
        <title>Macrococci isolated from food, foodproducing animals, and human clinical materials.</title>
        <authorList>
            <person name="Maslanova I."/>
            <person name="Svec P."/>
            <person name="Sedlacek I."/>
            <person name="Novakova D."/>
            <person name="Keller J.E."/>
            <person name="Schwendener S."/>
            <person name="Finstrlova A."/>
            <person name="Botka T."/>
            <person name="Kovarovic V."/>
            <person name="Petras P."/>
            <person name="Perreten V."/>
            <person name="Pantucek R."/>
        </authorList>
    </citation>
    <scope>NUCLEOTIDE SEQUENCE</scope>
    <source>
        <strain evidence="3">NRL/St 21/332</strain>
    </source>
</reference>
<evidence type="ECO:0000256" key="2">
    <source>
        <dbReference type="SAM" id="Phobius"/>
    </source>
</evidence>
<keyword evidence="2" id="KW-0812">Transmembrane</keyword>
<dbReference type="EMBL" id="CP124577">
    <property type="protein sequence ID" value="WZE67678.1"/>
    <property type="molecule type" value="Genomic_DNA"/>
</dbReference>
<dbReference type="RefSeq" id="WP_420494433.1">
    <property type="nucleotide sequence ID" value="NZ_CP124577.1"/>
</dbReference>
<gene>
    <name evidence="3" type="ORF">QA541_05275</name>
</gene>
<feature type="coiled-coil region" evidence="1">
    <location>
        <begin position="72"/>
        <end position="106"/>
    </location>
</feature>
<evidence type="ECO:0000256" key="1">
    <source>
        <dbReference type="SAM" id="Coils"/>
    </source>
</evidence>
<dbReference type="AlphaFoldDB" id="A0AAU6RC38"/>
<sequence length="237" mass="27284">MNKEKMFKQNLRWKYSFLSLSAIVIAITSLAFFTHDQAWLFLGFAGTALSIVLSVIAIVITLVDVAGQKQQVVDITNSATELKEIVEQLKLENKDYKNAMDSLINDNMQSQFSSFEKRVSLVIDQLPDEQRNEVKEEIDNFANNIKKYNKKSILQSNNFSVFVPISHEINIDDLFHLHNTLIDMGINVKNFVETSRKNIKGIEVFFSLNENIKSENKLEEYFKQELIIKNLTEKILG</sequence>